<dbReference type="EMBL" id="LAVV01012747">
    <property type="protein sequence ID" value="KNZ46363.1"/>
    <property type="molecule type" value="Genomic_DNA"/>
</dbReference>
<dbReference type="VEuPathDB" id="FungiDB:VP01_7327g1"/>
<sequence length="57" mass="6877">MLLTIGVDIRENADLIIYYLSFLKIFQEDFINNYQPTHWEQLSSYKQQEIIKPNLLD</sequence>
<dbReference type="Proteomes" id="UP000037035">
    <property type="component" value="Unassembled WGS sequence"/>
</dbReference>
<organism evidence="1 2">
    <name type="scientific">Puccinia sorghi</name>
    <dbReference type="NCBI Taxonomy" id="27349"/>
    <lineage>
        <taxon>Eukaryota</taxon>
        <taxon>Fungi</taxon>
        <taxon>Dikarya</taxon>
        <taxon>Basidiomycota</taxon>
        <taxon>Pucciniomycotina</taxon>
        <taxon>Pucciniomycetes</taxon>
        <taxon>Pucciniales</taxon>
        <taxon>Pucciniaceae</taxon>
        <taxon>Puccinia</taxon>
    </lineage>
</organism>
<gene>
    <name evidence="1" type="ORF">VP01_7327g1</name>
</gene>
<keyword evidence="2" id="KW-1185">Reference proteome</keyword>
<name>A0A0L6UCV8_9BASI</name>
<evidence type="ECO:0000313" key="2">
    <source>
        <dbReference type="Proteomes" id="UP000037035"/>
    </source>
</evidence>
<proteinExistence type="predicted"/>
<accession>A0A0L6UCV8</accession>
<reference evidence="1 2" key="1">
    <citation type="submission" date="2015-08" db="EMBL/GenBank/DDBJ databases">
        <title>Next Generation Sequencing and Analysis of the Genome of Puccinia sorghi L Schw, the Causal Agent of Maize Common Rust.</title>
        <authorList>
            <person name="Rochi L."/>
            <person name="Burguener G."/>
            <person name="Darino M."/>
            <person name="Turjanski A."/>
            <person name="Kreff E."/>
            <person name="Dieguez M.J."/>
            <person name="Sacco F."/>
        </authorList>
    </citation>
    <scope>NUCLEOTIDE SEQUENCE [LARGE SCALE GENOMIC DNA]</scope>
    <source>
        <strain evidence="1 2">RO10H11247</strain>
    </source>
</reference>
<comment type="caution">
    <text evidence="1">The sequence shown here is derived from an EMBL/GenBank/DDBJ whole genome shotgun (WGS) entry which is preliminary data.</text>
</comment>
<protein>
    <submittedName>
        <fullName evidence="1">Uncharacterized protein</fullName>
    </submittedName>
</protein>
<evidence type="ECO:0000313" key="1">
    <source>
        <dbReference type="EMBL" id="KNZ46363.1"/>
    </source>
</evidence>
<dbReference type="AlphaFoldDB" id="A0A0L6UCV8"/>